<dbReference type="GeneID" id="59238178"/>
<dbReference type="InterPro" id="IPR005031">
    <property type="entry name" value="COQ10_START"/>
</dbReference>
<gene>
    <name evidence="5" type="ORF">HG535_0G02780</name>
</gene>
<accession>A0A7H9B6N8</accession>
<dbReference type="Pfam" id="PF03364">
    <property type="entry name" value="Polyketide_cyc"/>
    <property type="match status" value="1"/>
</dbReference>
<dbReference type="InterPro" id="IPR023393">
    <property type="entry name" value="START-like_dom_sf"/>
</dbReference>
<organism evidence="5 6">
    <name type="scientific">Zygotorulaspora mrakii</name>
    <name type="common">Zygosaccharomyces mrakii</name>
    <dbReference type="NCBI Taxonomy" id="42260"/>
    <lineage>
        <taxon>Eukaryota</taxon>
        <taxon>Fungi</taxon>
        <taxon>Dikarya</taxon>
        <taxon>Ascomycota</taxon>
        <taxon>Saccharomycotina</taxon>
        <taxon>Saccharomycetes</taxon>
        <taxon>Saccharomycetales</taxon>
        <taxon>Saccharomycetaceae</taxon>
        <taxon>Zygotorulaspora</taxon>
    </lineage>
</organism>
<dbReference type="GO" id="GO:0005739">
    <property type="term" value="C:mitochondrion"/>
    <property type="evidence" value="ECO:0007669"/>
    <property type="project" value="TreeGrafter"/>
</dbReference>
<name>A0A7H9B6N8_ZYGMR</name>
<evidence type="ECO:0000313" key="6">
    <source>
        <dbReference type="Proteomes" id="UP000509704"/>
    </source>
</evidence>
<keyword evidence="6" id="KW-1185">Reference proteome</keyword>
<dbReference type="GO" id="GO:0045333">
    <property type="term" value="P:cellular respiration"/>
    <property type="evidence" value="ECO:0007669"/>
    <property type="project" value="InterPro"/>
</dbReference>
<dbReference type="RefSeq" id="XP_037146120.1">
    <property type="nucleotide sequence ID" value="XM_037290225.1"/>
</dbReference>
<dbReference type="Proteomes" id="UP000509704">
    <property type="component" value="Chromosome 7"/>
</dbReference>
<evidence type="ECO:0000256" key="2">
    <source>
        <dbReference type="ARBA" id="ARBA00011814"/>
    </source>
</evidence>
<reference evidence="5 6" key="1">
    <citation type="submission" date="2020-07" db="EMBL/GenBank/DDBJ databases">
        <title>The yeast mating-type switching endonuclease HO is a domesticated member of an unorthodox homing genetic element family.</title>
        <authorList>
            <person name="Coughlan A.Y."/>
            <person name="Lombardi L."/>
            <person name="Braun-Galleani S."/>
            <person name="Martos A.R."/>
            <person name="Galeote V."/>
            <person name="Bigey F."/>
            <person name="Dequin S."/>
            <person name="Byrne K.P."/>
            <person name="Wolfe K.H."/>
        </authorList>
    </citation>
    <scope>NUCLEOTIDE SEQUENCE [LARGE SCALE GENOMIC DNA]</scope>
    <source>
        <strain evidence="5 6">NRRL Y-6702</strain>
    </source>
</reference>
<evidence type="ECO:0000313" key="5">
    <source>
        <dbReference type="EMBL" id="QLG74395.1"/>
    </source>
</evidence>
<protein>
    <recommendedName>
        <fullName evidence="4">Coenzyme Q-binding protein COQ10 START domain-containing protein</fullName>
    </recommendedName>
</protein>
<evidence type="ECO:0000259" key="4">
    <source>
        <dbReference type="Pfam" id="PF03364"/>
    </source>
</evidence>
<dbReference type="KEGG" id="zmk:HG535_0G02780"/>
<dbReference type="InterPro" id="IPR044996">
    <property type="entry name" value="COQ10-like"/>
</dbReference>
<comment type="function">
    <text evidence="3">Required for the function of coenzyme Q in the respiratory chain. May serve as a chaperone or may be involved in the transport of Q6 from its site of synthesis to the catalytic sites of the respiratory complexes.</text>
</comment>
<proteinExistence type="inferred from homology"/>
<dbReference type="PANTHER" id="PTHR12901:SF10">
    <property type="entry name" value="COENZYME Q-BINDING PROTEIN COQ10, MITOCHONDRIAL"/>
    <property type="match status" value="1"/>
</dbReference>
<feature type="domain" description="Coenzyme Q-binding protein COQ10 START" evidence="4">
    <location>
        <begin position="50"/>
        <end position="186"/>
    </location>
</feature>
<dbReference type="EMBL" id="CP058610">
    <property type="protein sequence ID" value="QLG74395.1"/>
    <property type="molecule type" value="Genomic_DNA"/>
</dbReference>
<dbReference type="SUPFAM" id="SSF55961">
    <property type="entry name" value="Bet v1-like"/>
    <property type="match status" value="1"/>
</dbReference>
<evidence type="ECO:0000256" key="3">
    <source>
        <dbReference type="ARBA" id="ARBA00024947"/>
    </source>
</evidence>
<dbReference type="PANTHER" id="PTHR12901">
    <property type="entry name" value="SPERM PROTEIN HOMOLOG"/>
    <property type="match status" value="1"/>
</dbReference>
<dbReference type="OrthoDB" id="292693at2759"/>
<dbReference type="GO" id="GO:0048039">
    <property type="term" value="F:ubiquinone binding"/>
    <property type="evidence" value="ECO:0007669"/>
    <property type="project" value="InterPro"/>
</dbReference>
<sequence length="210" mass="24236">MSLVFIRHSIVVSRRQLVFVTPKGRRPLFSWENKSDKIKEQRYIIDKTLNAEPKQIYDVVSEVSKYQDFIPYCTESFVSERDPIGGTPTKAGLRVGFQQYDEKFNCLVTCKDEANQGPNHYSVVADSISHNLFHVLYCKWTMRPHANRPHASQVELTLRFKFKSRLYNTVSSIFAKTVTELIMKAFDKRVFQVKKMESPSGLSASIKKSS</sequence>
<comment type="subunit">
    <text evidence="2">Interacts with coenzyme Q.</text>
</comment>
<dbReference type="CDD" id="cd07813">
    <property type="entry name" value="COQ10p_like"/>
    <property type="match status" value="1"/>
</dbReference>
<comment type="similarity">
    <text evidence="1">Belongs to the COQ10 family.</text>
</comment>
<evidence type="ECO:0000256" key="1">
    <source>
        <dbReference type="ARBA" id="ARBA00006885"/>
    </source>
</evidence>
<dbReference type="Gene3D" id="3.30.530.20">
    <property type="match status" value="1"/>
</dbReference>
<dbReference type="AlphaFoldDB" id="A0A7H9B6N8"/>